<dbReference type="GO" id="GO:0017056">
    <property type="term" value="F:structural constituent of nuclear pore"/>
    <property type="evidence" value="ECO:0007669"/>
    <property type="project" value="InterPro"/>
</dbReference>
<keyword evidence="6" id="KW-0811">Translocation</keyword>
<evidence type="ECO:0000313" key="9">
    <source>
        <dbReference type="EMBL" id="CAD5122467.1"/>
    </source>
</evidence>
<evidence type="ECO:0000256" key="1">
    <source>
        <dbReference type="ARBA" id="ARBA00004259"/>
    </source>
</evidence>
<evidence type="ECO:0000256" key="6">
    <source>
        <dbReference type="ARBA" id="ARBA00023010"/>
    </source>
</evidence>
<dbReference type="SUPFAM" id="SSF117289">
    <property type="entry name" value="Nucleoporin domain"/>
    <property type="match status" value="1"/>
</dbReference>
<dbReference type="Gene3D" id="1.20.58.1380">
    <property type="match status" value="1"/>
</dbReference>
<evidence type="ECO:0000256" key="5">
    <source>
        <dbReference type="ARBA" id="ARBA00022927"/>
    </source>
</evidence>
<dbReference type="GO" id="GO:0000972">
    <property type="term" value="P:transcription-dependent tethering of RNA polymerase II gene DNA at nuclear periphery"/>
    <property type="evidence" value="ECO:0007669"/>
    <property type="project" value="TreeGrafter"/>
</dbReference>
<dbReference type="EMBL" id="CAJFCJ010000017">
    <property type="protein sequence ID" value="CAD5122467.1"/>
    <property type="molecule type" value="Genomic_DNA"/>
</dbReference>
<dbReference type="OrthoDB" id="103454at2759"/>
<dbReference type="PANTHER" id="PTHR13405:SF11">
    <property type="entry name" value="NUCLEAR PORE COMPLEX PROTEIN NUP133"/>
    <property type="match status" value="1"/>
</dbReference>
<keyword evidence="4" id="KW-0509">mRNA transport</keyword>
<dbReference type="PANTHER" id="PTHR13405">
    <property type="entry name" value="NUCLEAR PORE COMPLEX PROTEIN NUP133"/>
    <property type="match status" value="1"/>
</dbReference>
<reference evidence="9 10" key="1">
    <citation type="submission" date="2020-08" db="EMBL/GenBank/DDBJ databases">
        <authorList>
            <person name="Hejnol A."/>
        </authorList>
    </citation>
    <scope>NUCLEOTIDE SEQUENCE [LARGE SCALE GENOMIC DNA]</scope>
</reference>
<dbReference type="Gene3D" id="1.25.40.700">
    <property type="match status" value="1"/>
</dbReference>
<keyword evidence="10" id="KW-1185">Reference proteome</keyword>
<evidence type="ECO:0000256" key="2">
    <source>
        <dbReference type="ARBA" id="ARBA00005569"/>
    </source>
</evidence>
<dbReference type="Proteomes" id="UP000549394">
    <property type="component" value="Unassembled WGS sequence"/>
</dbReference>
<accession>A0A7I8W483</accession>
<evidence type="ECO:0000256" key="3">
    <source>
        <dbReference type="ARBA" id="ARBA00022448"/>
    </source>
</evidence>
<feature type="domain" description="Nucleoporin Nup133/Nup155-like C-terminal" evidence="8">
    <location>
        <begin position="809"/>
        <end position="1000"/>
    </location>
</feature>
<proteinExistence type="inferred from homology"/>
<dbReference type="InterPro" id="IPR015943">
    <property type="entry name" value="WD40/YVTN_repeat-like_dom_sf"/>
</dbReference>
<dbReference type="Pfam" id="PF03177">
    <property type="entry name" value="Nucleoporin_C"/>
    <property type="match status" value="1"/>
</dbReference>
<dbReference type="InterPro" id="IPR037624">
    <property type="entry name" value="Nup133-like"/>
</dbReference>
<comment type="similarity">
    <text evidence="2">Belongs to the nucleoporin Nup133 family.</text>
</comment>
<keyword evidence="7" id="KW-0539">Nucleus</keyword>
<name>A0A7I8W483_9ANNE</name>
<evidence type="ECO:0000256" key="4">
    <source>
        <dbReference type="ARBA" id="ARBA00022816"/>
    </source>
</evidence>
<keyword evidence="5" id="KW-0653">Protein transport</keyword>
<dbReference type="Gene3D" id="2.130.10.10">
    <property type="entry name" value="YVTN repeat-like/Quinoprotein amine dehydrogenase"/>
    <property type="match status" value="1"/>
</dbReference>
<comment type="caution">
    <text evidence="9">The sequence shown here is derived from an EMBL/GenBank/DDBJ whole genome shotgun (WGS) entry which is preliminary data.</text>
</comment>
<comment type="subcellular location">
    <subcellularLocation>
        <location evidence="1">Nucleus envelope</location>
    </subcellularLocation>
</comment>
<dbReference type="InterPro" id="IPR007187">
    <property type="entry name" value="Nucleoporin_Nup133/Nup155_C"/>
</dbReference>
<dbReference type="GO" id="GO:0006606">
    <property type="term" value="P:protein import into nucleus"/>
    <property type="evidence" value="ECO:0007669"/>
    <property type="project" value="TreeGrafter"/>
</dbReference>
<dbReference type="GO" id="GO:0016973">
    <property type="term" value="P:poly(A)+ mRNA export from nucleus"/>
    <property type="evidence" value="ECO:0007669"/>
    <property type="project" value="TreeGrafter"/>
</dbReference>
<protein>
    <submittedName>
        <fullName evidence="9">DgyrCDS10890</fullName>
    </submittedName>
</protein>
<evidence type="ECO:0000256" key="7">
    <source>
        <dbReference type="ARBA" id="ARBA00023242"/>
    </source>
</evidence>
<evidence type="ECO:0000313" key="10">
    <source>
        <dbReference type="Proteomes" id="UP000549394"/>
    </source>
</evidence>
<gene>
    <name evidence="9" type="ORF">DGYR_LOCUS10277</name>
</gene>
<sequence>MNFSTPKHIRRSRRFDLNASASGKNRTLLSTTKDVNNSFSFSFPATPLSTSLKPRQTSSKYKLEPRVSGFPPKVQDFVSGCFLEDPSYLSACIKPEGFTYFAYRERLLIYSINKNNITDKIYEISFPKNSFSVRTSTDLVSILDDGDGAISCFLATPGGEMRYYKDIRRPEEFVDTNMVIPNTVFVNLIGFEDGFYVIASQNGMLYQLQANEREIIYKQLGGGRGMLRGIGRRMSSLLFGAATSTEGAEPLIQMVLGEESSHDLHTFYLLAGRQLQKWCVGGSSQMLYNCDVTAWFKEASARQIWNNAADNLPSLNVCLLDMNYSTDAVVILAACCNEDVSDDVYLLLGSIHTHGNDAPQSFLNVYHCDQKLTIEGAINRNTIRKRLSAPDSQSSAYLIDSKTLLCVPNGKYGRVECETIEFVSEDLIGFGIFDQHTILVDKNRGFVTIKEASQSNNMMKPDLNNSSFYKKDESLPPNMPSVRHLKELSQRSNKIDKLKAAFYFFVSGNRTEAIKLLKDLRQPEEALDGVIKSLAESFIDAAPLSDPRWAEALNQQVEEQQEGRVILVNQLQDKLKVLESFISFLNNSGITETLTTLNTENGPILTIILLQELGEKLMSAFHFASVQQHSSYRAIMEHAIAICVEGRKEALNIPNLRHVDIFYREVSRLDWIFTVLVDIIESKLEVDEVPKMEILTTASSIAGIMEGALQEAIQYRKNKSSLYRYNQISNDEISYFSWLDLEKEQSVIHALERMINLLCRSVLARVETGTESMMIIPKISSLTDILLYAYKSHLNRIPNTSSDSYKMFQRRFAEKRYNILKLFPHGCEQCAIIAEKYGDYRILIEICEKNDDKCRLERYIQQYSNKNFIEFVFKWYSEQEKVGKLLSIPSLAHHPDLQAFLQSEKNKHLGWLQEIKTNSFIKAHKTLHELADAEIDSLPKKKTLLSLSKLAALADFEVCSKRNVEESIERINKNLELILNQETLPSCLIENLGMDRNNMRCLSAEDMIKFCISDLNETACEVDFKKALDLLQYVDPNYVNRDEKIEVLKTSIWARVIKADNWTSFKPDDIINRIRETVFFKTIELSIGQGADPFFLLTKKENLLNSEDLQTMSSDTSFQYALTVAYEYIQTLCEGSINAMQVN</sequence>
<evidence type="ECO:0000259" key="8">
    <source>
        <dbReference type="Pfam" id="PF03177"/>
    </source>
</evidence>
<organism evidence="9 10">
    <name type="scientific">Dimorphilus gyrociliatus</name>
    <dbReference type="NCBI Taxonomy" id="2664684"/>
    <lineage>
        <taxon>Eukaryota</taxon>
        <taxon>Metazoa</taxon>
        <taxon>Spiralia</taxon>
        <taxon>Lophotrochozoa</taxon>
        <taxon>Annelida</taxon>
        <taxon>Polychaeta</taxon>
        <taxon>Polychaeta incertae sedis</taxon>
        <taxon>Dinophilidae</taxon>
        <taxon>Dimorphilus</taxon>
    </lineage>
</organism>
<dbReference type="GO" id="GO:0031080">
    <property type="term" value="C:nuclear pore outer ring"/>
    <property type="evidence" value="ECO:0007669"/>
    <property type="project" value="TreeGrafter"/>
</dbReference>
<dbReference type="AlphaFoldDB" id="A0A7I8W483"/>
<keyword evidence="3" id="KW-0813">Transport</keyword>